<accession>A0ABS3B5Q8</accession>
<organism evidence="2 3">
    <name type="scientific">Xanthomonas bonasiae</name>
    <dbReference type="NCBI Taxonomy" id="2810351"/>
    <lineage>
        <taxon>Bacteria</taxon>
        <taxon>Pseudomonadati</taxon>
        <taxon>Pseudomonadota</taxon>
        <taxon>Gammaproteobacteria</taxon>
        <taxon>Lysobacterales</taxon>
        <taxon>Lysobacteraceae</taxon>
        <taxon>Xanthomonas</taxon>
    </lineage>
</organism>
<proteinExistence type="predicted"/>
<keyword evidence="1" id="KW-0732">Signal</keyword>
<feature type="signal peptide" evidence="1">
    <location>
        <begin position="1"/>
        <end position="22"/>
    </location>
</feature>
<gene>
    <name evidence="2" type="ORF">JR064_15895</name>
</gene>
<dbReference type="Proteomes" id="UP000695802">
    <property type="component" value="Unassembled WGS sequence"/>
</dbReference>
<dbReference type="RefSeq" id="WP_206230388.1">
    <property type="nucleotide sequence ID" value="NZ_JAFIWB010000020.1"/>
</dbReference>
<feature type="chain" id="PRO_5046424688" evidence="1">
    <location>
        <begin position="23"/>
        <end position="116"/>
    </location>
</feature>
<protein>
    <submittedName>
        <fullName evidence="2">Uncharacterized protein</fullName>
    </submittedName>
</protein>
<comment type="caution">
    <text evidence="2">The sequence shown here is derived from an EMBL/GenBank/DDBJ whole genome shotgun (WGS) entry which is preliminary data.</text>
</comment>
<evidence type="ECO:0000313" key="3">
    <source>
        <dbReference type="Proteomes" id="UP000695802"/>
    </source>
</evidence>
<reference evidence="2 3" key="1">
    <citation type="submission" date="2021-02" db="EMBL/GenBank/DDBJ databases">
        <title>Taxonomically Unique Crown Gall-Associated Xanthomonas Stains Have Deficiency in Virulence Repertories.</title>
        <authorList>
            <person name="Mafakheri H."/>
            <person name="Taghavi S.M."/>
            <person name="Dimkic I."/>
            <person name="Nemanja K."/>
            <person name="Osdaghi E."/>
        </authorList>
    </citation>
    <scope>NUCLEOTIDE SEQUENCE [LARGE SCALE GENOMIC DNA]</scope>
    <source>
        <strain evidence="2 3">FX4</strain>
    </source>
</reference>
<name>A0ABS3B5Q8_9XANT</name>
<keyword evidence="3" id="KW-1185">Reference proteome</keyword>
<dbReference type="EMBL" id="JAFIWB010000020">
    <property type="protein sequence ID" value="MBN6103650.1"/>
    <property type="molecule type" value="Genomic_DNA"/>
</dbReference>
<evidence type="ECO:0000313" key="2">
    <source>
        <dbReference type="EMBL" id="MBN6103650.1"/>
    </source>
</evidence>
<evidence type="ECO:0000256" key="1">
    <source>
        <dbReference type="SAM" id="SignalP"/>
    </source>
</evidence>
<sequence>MNRCLSLLLVASAILAVAPVRAAAVPSTMQCADQAVAQARRLLNFHVGNDERAEVPGPARPLPSIANPANAKQRFDVLEVMGYVYKGEYRMRLLYYRMREGDCVLMGQEILEHASL</sequence>